<dbReference type="AlphaFoldDB" id="A0A1H7J3G4"/>
<proteinExistence type="predicted"/>
<evidence type="ECO:0000313" key="4">
    <source>
        <dbReference type="Proteomes" id="UP000199120"/>
    </source>
</evidence>
<evidence type="ECO:0000256" key="1">
    <source>
        <dbReference type="SAM" id="MobiDB-lite"/>
    </source>
</evidence>
<name>A0A1H7J3G4_9BURK</name>
<feature type="signal peptide" evidence="2">
    <location>
        <begin position="1"/>
        <end position="24"/>
    </location>
</feature>
<reference evidence="4" key="1">
    <citation type="submission" date="2016-10" db="EMBL/GenBank/DDBJ databases">
        <authorList>
            <person name="Varghese N."/>
            <person name="Submissions S."/>
        </authorList>
    </citation>
    <scope>NUCLEOTIDE SEQUENCE [LARGE SCALE GENOMIC DNA]</scope>
    <source>
        <strain evidence="4">LMG 26416</strain>
    </source>
</reference>
<protein>
    <submittedName>
        <fullName evidence="3">Uncharacterized protein</fullName>
    </submittedName>
</protein>
<accession>A0A1H7J3G4</accession>
<evidence type="ECO:0000256" key="2">
    <source>
        <dbReference type="SAM" id="SignalP"/>
    </source>
</evidence>
<keyword evidence="2" id="KW-0732">Signal</keyword>
<dbReference type="STRING" id="416943.SAMN05445871_1824"/>
<feature type="region of interest" description="Disordered" evidence="1">
    <location>
        <begin position="22"/>
        <end position="102"/>
    </location>
</feature>
<feature type="compositionally biased region" description="Polar residues" evidence="1">
    <location>
        <begin position="85"/>
        <end position="102"/>
    </location>
</feature>
<feature type="compositionally biased region" description="Gly residues" evidence="1">
    <location>
        <begin position="26"/>
        <end position="42"/>
    </location>
</feature>
<organism evidence="3 4">
    <name type="scientific">Paraburkholderia caballeronis</name>
    <dbReference type="NCBI Taxonomy" id="416943"/>
    <lineage>
        <taxon>Bacteria</taxon>
        <taxon>Pseudomonadati</taxon>
        <taxon>Pseudomonadota</taxon>
        <taxon>Betaproteobacteria</taxon>
        <taxon>Burkholderiales</taxon>
        <taxon>Burkholderiaceae</taxon>
        <taxon>Paraburkholderia</taxon>
    </lineage>
</organism>
<sequence length="102" mass="9945">MNTRTTLIAASMAALLAAAGSAFAAGPGGGGENENGATGAGTGADASGVYSPPTRGIEQGATAEGSTKGVRTSHKRMHHAKKPMNDTTNMPGADASSDTKGQ</sequence>
<dbReference type="Proteomes" id="UP000199120">
    <property type="component" value="Unassembled WGS sequence"/>
</dbReference>
<dbReference type="EMBL" id="FOAJ01000003">
    <property type="protein sequence ID" value="SEK69291.1"/>
    <property type="molecule type" value="Genomic_DNA"/>
</dbReference>
<keyword evidence="4" id="KW-1185">Reference proteome</keyword>
<feature type="chain" id="PRO_5030028975" evidence="2">
    <location>
        <begin position="25"/>
        <end position="102"/>
    </location>
</feature>
<dbReference type="RefSeq" id="WP_090544173.1">
    <property type="nucleotide sequence ID" value="NZ_FNSR01000001.1"/>
</dbReference>
<gene>
    <name evidence="3" type="ORF">SAMN05192542_103129</name>
</gene>
<evidence type="ECO:0000313" key="3">
    <source>
        <dbReference type="EMBL" id="SEK69291.1"/>
    </source>
</evidence>
<feature type="compositionally biased region" description="Basic residues" evidence="1">
    <location>
        <begin position="71"/>
        <end position="82"/>
    </location>
</feature>
<dbReference type="OrthoDB" id="9115219at2"/>